<dbReference type="EMBL" id="KP671755">
    <property type="protein sequence ID" value="AJT61106.1"/>
    <property type="molecule type" value="Genomic_DNA"/>
</dbReference>
<dbReference type="Gene3D" id="1.10.10.410">
    <property type="match status" value="1"/>
</dbReference>
<evidence type="ECO:0000313" key="2">
    <source>
        <dbReference type="Proteomes" id="UP000202888"/>
    </source>
</evidence>
<organism evidence="1 2">
    <name type="scientific">Vibrio phage ValKK3</name>
    <dbReference type="NCBI Taxonomy" id="1610855"/>
    <lineage>
        <taxon>Viruses</taxon>
        <taxon>Duplodnaviria</taxon>
        <taxon>Heunggongvirae</taxon>
        <taxon>Uroviricota</taxon>
        <taxon>Caudoviricetes</taxon>
        <taxon>Pantevenvirales</taxon>
        <taxon>Straboviridae</taxon>
        <taxon>Schizotequatrovirus</taxon>
        <taxon>Schizotequatrovirus valkk3</taxon>
    </lineage>
</organism>
<dbReference type="InterPro" id="IPR003789">
    <property type="entry name" value="Asn/Gln_tRNA_amidoTrase-B-like"/>
</dbReference>
<dbReference type="Proteomes" id="UP000202888">
    <property type="component" value="Segment"/>
</dbReference>
<protein>
    <submittedName>
        <fullName evidence="1">Uncharacterized protein</fullName>
    </submittedName>
</protein>
<dbReference type="InterPro" id="IPR019004">
    <property type="entry name" value="YqeY/Aim41"/>
</dbReference>
<dbReference type="InterPro" id="IPR023168">
    <property type="entry name" value="GatB_Yqey_C_2"/>
</dbReference>
<dbReference type="KEGG" id="vg:26628591"/>
<name>A0A0D4DBB6_9CAUD</name>
<dbReference type="RefSeq" id="YP_009201368.1">
    <property type="nucleotide sequence ID" value="NC_028829.1"/>
</dbReference>
<reference evidence="1 2" key="1">
    <citation type="journal article" date="2016" name="Genom Data">
        <title>Complete genome sequence of a giant Vibrio phage ValKK3 infecting Vibrio alginolyticus.</title>
        <authorList>
            <person name="Lal T.M."/>
            <person name="Sano M."/>
            <person name="Hatai K."/>
            <person name="Ransangan J."/>
        </authorList>
    </citation>
    <scope>NUCLEOTIDE SEQUENCE [LARGE SCALE GENOMIC DNA]</scope>
</reference>
<dbReference type="SUPFAM" id="SSF89095">
    <property type="entry name" value="GatB/YqeY motif"/>
    <property type="match status" value="1"/>
</dbReference>
<dbReference type="PANTHER" id="PTHR28055">
    <property type="entry name" value="ALTERED INHERITANCE OF MITOCHONDRIA PROTEIN 41, MITOCHONDRIAL"/>
    <property type="match status" value="1"/>
</dbReference>
<accession>A0A0D4DBB6</accession>
<evidence type="ECO:0000313" key="1">
    <source>
        <dbReference type="EMBL" id="AJT61106.1"/>
    </source>
</evidence>
<keyword evidence="2" id="KW-1185">Reference proteome</keyword>
<proteinExistence type="predicted"/>
<dbReference type="GO" id="GO:0016884">
    <property type="term" value="F:carbon-nitrogen ligase activity, with glutamine as amido-N-donor"/>
    <property type="evidence" value="ECO:0007669"/>
    <property type="project" value="InterPro"/>
</dbReference>
<dbReference type="OrthoDB" id="15183at10239"/>
<dbReference type="Pfam" id="PF09424">
    <property type="entry name" value="YqeY"/>
    <property type="match status" value="1"/>
</dbReference>
<dbReference type="GeneID" id="26628591"/>
<sequence>MIIETIKTTRLQARKDRNNAVASVLGVIMGELDRRQKHDDESCIKVISSAIDNNKLALEHAQGDHVDILNAENAVLESLLPAKISESDLDTFVSNFVLETGADSMRDMGKLMGALKATGKVFDGGKASQLFKLAIGL</sequence>
<dbReference type="PANTHER" id="PTHR28055:SF1">
    <property type="entry name" value="ALTERED INHERITANCE OF MITOCHONDRIA PROTEIN 41, MITOCHONDRIAL"/>
    <property type="match status" value="1"/>
</dbReference>